<dbReference type="EMBL" id="JAGDFM010001136">
    <property type="protein sequence ID" value="KAG7375489.1"/>
    <property type="molecule type" value="Genomic_DNA"/>
</dbReference>
<evidence type="ECO:0000313" key="2">
    <source>
        <dbReference type="EMBL" id="KAG7375489.1"/>
    </source>
</evidence>
<keyword evidence="1" id="KW-0812">Transmembrane</keyword>
<keyword evidence="1" id="KW-1133">Transmembrane helix</keyword>
<evidence type="ECO:0008006" key="4">
    <source>
        <dbReference type="Google" id="ProtNLM"/>
    </source>
</evidence>
<organism evidence="2 3">
    <name type="scientific">Phytophthora pseudosyringae</name>
    <dbReference type="NCBI Taxonomy" id="221518"/>
    <lineage>
        <taxon>Eukaryota</taxon>
        <taxon>Sar</taxon>
        <taxon>Stramenopiles</taxon>
        <taxon>Oomycota</taxon>
        <taxon>Peronosporomycetes</taxon>
        <taxon>Peronosporales</taxon>
        <taxon>Peronosporaceae</taxon>
        <taxon>Phytophthora</taxon>
    </lineage>
</organism>
<sequence>MDDTDEFNTLGLPDEGQAVADEIHVYAAVTGMHPQVKKSLRMLFANAEQYDILKAATAAAKWIALTSWFFATVALLLGVFLYINDENLLRGADHEVDVKVRSLEH</sequence>
<proteinExistence type="predicted"/>
<dbReference type="Proteomes" id="UP000694044">
    <property type="component" value="Unassembled WGS sequence"/>
</dbReference>
<keyword evidence="3" id="KW-1185">Reference proteome</keyword>
<reference evidence="2" key="1">
    <citation type="submission" date="2021-02" db="EMBL/GenBank/DDBJ databases">
        <authorList>
            <person name="Palmer J.M."/>
        </authorList>
    </citation>
    <scope>NUCLEOTIDE SEQUENCE</scope>
    <source>
        <strain evidence="2">SCRP734</strain>
    </source>
</reference>
<evidence type="ECO:0000256" key="1">
    <source>
        <dbReference type="SAM" id="Phobius"/>
    </source>
</evidence>
<feature type="transmembrane region" description="Helical" evidence="1">
    <location>
        <begin position="62"/>
        <end position="83"/>
    </location>
</feature>
<dbReference type="AlphaFoldDB" id="A0A8T1V5V3"/>
<keyword evidence="1" id="KW-0472">Membrane</keyword>
<gene>
    <name evidence="2" type="ORF">PHYPSEUDO_001029</name>
</gene>
<protein>
    <recommendedName>
        <fullName evidence="4">Transmembrane protein</fullName>
    </recommendedName>
</protein>
<accession>A0A8T1V5V3</accession>
<comment type="caution">
    <text evidence="2">The sequence shown here is derived from an EMBL/GenBank/DDBJ whole genome shotgun (WGS) entry which is preliminary data.</text>
</comment>
<evidence type="ECO:0000313" key="3">
    <source>
        <dbReference type="Proteomes" id="UP000694044"/>
    </source>
</evidence>
<name>A0A8T1V5V3_9STRA</name>